<dbReference type="PANTHER" id="PTHR43537">
    <property type="entry name" value="TRANSCRIPTIONAL REGULATOR, GNTR FAMILY"/>
    <property type="match status" value="1"/>
</dbReference>
<dbReference type="SUPFAM" id="SSF48008">
    <property type="entry name" value="GntR ligand-binding domain-like"/>
    <property type="match status" value="1"/>
</dbReference>
<dbReference type="PANTHER" id="PTHR43537:SF5">
    <property type="entry name" value="UXU OPERON TRANSCRIPTIONAL REGULATOR"/>
    <property type="match status" value="1"/>
</dbReference>
<name>A0A381SWL2_9ZZZZ</name>
<dbReference type="Gene3D" id="1.20.120.530">
    <property type="entry name" value="GntR ligand-binding domain-like"/>
    <property type="match status" value="1"/>
</dbReference>
<evidence type="ECO:0000259" key="4">
    <source>
        <dbReference type="PROSITE" id="PS50949"/>
    </source>
</evidence>
<keyword evidence="1" id="KW-0805">Transcription regulation</keyword>
<dbReference type="GO" id="GO:0003677">
    <property type="term" value="F:DNA binding"/>
    <property type="evidence" value="ECO:0007669"/>
    <property type="project" value="UniProtKB-KW"/>
</dbReference>
<gene>
    <name evidence="5" type="ORF">METZ01_LOCUS60582</name>
</gene>
<dbReference type="SMART" id="SM00345">
    <property type="entry name" value="HTH_GNTR"/>
    <property type="match status" value="1"/>
</dbReference>
<keyword evidence="3" id="KW-0804">Transcription</keyword>
<dbReference type="Pfam" id="PF07729">
    <property type="entry name" value="FCD"/>
    <property type="match status" value="1"/>
</dbReference>
<dbReference type="InterPro" id="IPR008920">
    <property type="entry name" value="TF_FadR/GntR_C"/>
</dbReference>
<dbReference type="Pfam" id="PF00392">
    <property type="entry name" value="GntR"/>
    <property type="match status" value="1"/>
</dbReference>
<dbReference type="SUPFAM" id="SSF46785">
    <property type="entry name" value="Winged helix' DNA-binding domain"/>
    <property type="match status" value="1"/>
</dbReference>
<dbReference type="InterPro" id="IPR000524">
    <property type="entry name" value="Tscrpt_reg_HTH_GntR"/>
</dbReference>
<dbReference type="AlphaFoldDB" id="A0A381SWL2"/>
<accession>A0A381SWL2</accession>
<evidence type="ECO:0000256" key="2">
    <source>
        <dbReference type="ARBA" id="ARBA00023125"/>
    </source>
</evidence>
<organism evidence="5">
    <name type="scientific">marine metagenome</name>
    <dbReference type="NCBI Taxonomy" id="408172"/>
    <lineage>
        <taxon>unclassified sequences</taxon>
        <taxon>metagenomes</taxon>
        <taxon>ecological metagenomes</taxon>
    </lineage>
</organism>
<evidence type="ECO:0000256" key="3">
    <source>
        <dbReference type="ARBA" id="ARBA00023163"/>
    </source>
</evidence>
<proteinExistence type="predicted"/>
<dbReference type="SMART" id="SM00895">
    <property type="entry name" value="FCD"/>
    <property type="match status" value="1"/>
</dbReference>
<evidence type="ECO:0000313" key="5">
    <source>
        <dbReference type="EMBL" id="SVA07728.1"/>
    </source>
</evidence>
<reference evidence="5" key="1">
    <citation type="submission" date="2018-05" db="EMBL/GenBank/DDBJ databases">
        <authorList>
            <person name="Lanie J.A."/>
            <person name="Ng W.-L."/>
            <person name="Kazmierczak K.M."/>
            <person name="Andrzejewski T.M."/>
            <person name="Davidsen T.M."/>
            <person name="Wayne K.J."/>
            <person name="Tettelin H."/>
            <person name="Glass J.I."/>
            <person name="Rusch D."/>
            <person name="Podicherti R."/>
            <person name="Tsui H.-C.T."/>
            <person name="Winkler M.E."/>
        </authorList>
    </citation>
    <scope>NUCLEOTIDE SEQUENCE</scope>
</reference>
<protein>
    <recommendedName>
        <fullName evidence="4">HTH gntR-type domain-containing protein</fullName>
    </recommendedName>
</protein>
<evidence type="ECO:0000256" key="1">
    <source>
        <dbReference type="ARBA" id="ARBA00023015"/>
    </source>
</evidence>
<dbReference type="PROSITE" id="PS50949">
    <property type="entry name" value="HTH_GNTR"/>
    <property type="match status" value="1"/>
</dbReference>
<dbReference type="InterPro" id="IPR036388">
    <property type="entry name" value="WH-like_DNA-bd_sf"/>
</dbReference>
<feature type="domain" description="HTH gntR-type" evidence="4">
    <location>
        <begin position="5"/>
        <end position="72"/>
    </location>
</feature>
<sequence length="214" mass="25023">MVEKLTLAQKAFEKLEEMIVNLHLKPGQVYSEKELTQLLGFGRTPLREALQKMANIDLLEIIPRRGIKISEIILYRQLAILETRRPLDELIAKCATRRLTDEQKQKLIEMAEEMEKAVKESHVQEYLRLDHAFDELLDQASRNKFVTRALDPLHIHCRRFWVAYQRYDNMDQAAILHEKLMRAVATGNEEMSGKAANELVDYFVEFTRKALDIN</sequence>
<dbReference type="EMBL" id="UINC01003602">
    <property type="protein sequence ID" value="SVA07728.1"/>
    <property type="molecule type" value="Genomic_DNA"/>
</dbReference>
<dbReference type="Gene3D" id="1.10.10.10">
    <property type="entry name" value="Winged helix-like DNA-binding domain superfamily/Winged helix DNA-binding domain"/>
    <property type="match status" value="1"/>
</dbReference>
<dbReference type="InterPro" id="IPR036390">
    <property type="entry name" value="WH_DNA-bd_sf"/>
</dbReference>
<keyword evidence="2" id="KW-0238">DNA-binding</keyword>
<dbReference type="InterPro" id="IPR011711">
    <property type="entry name" value="GntR_C"/>
</dbReference>
<dbReference type="GO" id="GO:0003700">
    <property type="term" value="F:DNA-binding transcription factor activity"/>
    <property type="evidence" value="ECO:0007669"/>
    <property type="project" value="InterPro"/>
</dbReference>